<keyword evidence="1" id="KW-0732">Signal</keyword>
<dbReference type="SUPFAM" id="SSF49899">
    <property type="entry name" value="Concanavalin A-like lectins/glucanases"/>
    <property type="match status" value="1"/>
</dbReference>
<dbReference type="InterPro" id="IPR006558">
    <property type="entry name" value="LamG-like"/>
</dbReference>
<organism evidence="4 5">
    <name type="scientific">Handelsmanbacteria sp. (strain RIFCSPLOWO2_12_FULL_64_10)</name>
    <dbReference type="NCBI Taxonomy" id="1817868"/>
    <lineage>
        <taxon>Bacteria</taxon>
        <taxon>Candidatus Handelsmaniibacteriota</taxon>
    </lineage>
</organism>
<keyword evidence="2" id="KW-1015">Disulfide bond</keyword>
<sequence length="700" mass="77717">MTGYRRRLVIDHTRARNVDQKDFPVLVSLRDARLKSASHGGRVANDRGEDIFFALPDGKTRLAHEVVAYAPETGALKAWVRVPDLSSSQDTEVFIYYGDPAAGGTQEKVWDAHVRLVQRLRDAGDPVTVPHSDALNIRDEITVEAWVRSDAYQPEAMQALVSKWESLTSFNTFNAFDAGNTDGLDTTGFYGAAFDGRHVYFCPIRSYKSDRLSVHANVLRYDTQKDFHDPKSYEAYDASRTDGLRTVCYYGAVFDGRYMIFTPRDEGTGYHSRILRYDTHRDFKSSESWEAFDAKVPDSHQSAAFDGRHVYFCPGYAANPGGPLSEATLSGNVLRLDTQADFKDPSGYRVFDVKAAFGEEVACYDGGLFDGRYIYFIPLCTGVVLQCDTRGDFEDRKSWRTYDARPLGMGMNVGGTFDGRYVYFAAYANSCMVRYDTQGDFGDGRSWKAYDAADTSGFETAGFDGAYFDGRYVYYVPYQRRVKPGEDKSIYHGNYLRYDTLGAFDDPKSWAGVNAERADGLVSVGYNAGAFDGRYFYAAPDFDPHADKMHGRILRCDTTGQNASFCLKYGDFGHNGGLCAAVPGPSFHVNTVNGTVVGIAAHRPLLPGWRHLVGVYNGRTIKLFVDGALVGERPGAGAIQTNEVDVAIGRMTGGAARFRGVIEEVRISDTARGDDWIKTAYQNLVNPSRFIRAGEEEQVA</sequence>
<reference evidence="4 5" key="1">
    <citation type="journal article" date="2016" name="Nat. Commun.">
        <title>Thousands of microbial genomes shed light on interconnected biogeochemical processes in an aquifer system.</title>
        <authorList>
            <person name="Anantharaman K."/>
            <person name="Brown C.T."/>
            <person name="Hug L.A."/>
            <person name="Sharon I."/>
            <person name="Castelle C.J."/>
            <person name="Probst A.J."/>
            <person name="Thomas B.C."/>
            <person name="Singh A."/>
            <person name="Wilkins M.J."/>
            <person name="Karaoz U."/>
            <person name="Brodie E.L."/>
            <person name="Williams K.H."/>
            <person name="Hubbard S.S."/>
            <person name="Banfield J.F."/>
        </authorList>
    </citation>
    <scope>NUCLEOTIDE SEQUENCE [LARGE SCALE GENOMIC DNA]</scope>
    <source>
        <strain evidence="5">RIFCSPLOWO2_12_FULL_64_10</strain>
    </source>
</reference>
<dbReference type="Pfam" id="PF10102">
    <property type="entry name" value="DUF2341"/>
    <property type="match status" value="1"/>
</dbReference>
<dbReference type="SUPFAM" id="SSF75011">
    <property type="entry name" value="3-carboxy-cis,cis-mucoante lactonizing enzyme"/>
    <property type="match status" value="1"/>
</dbReference>
<gene>
    <name evidence="4" type="ORF">A3F84_09540</name>
</gene>
<evidence type="ECO:0000256" key="1">
    <source>
        <dbReference type="ARBA" id="ARBA00022729"/>
    </source>
</evidence>
<evidence type="ECO:0000256" key="2">
    <source>
        <dbReference type="ARBA" id="ARBA00023157"/>
    </source>
</evidence>
<comment type="caution">
    <text evidence="4">The sequence shown here is derived from an EMBL/GenBank/DDBJ whole genome shotgun (WGS) entry which is preliminary data.</text>
</comment>
<dbReference type="EMBL" id="MFKF01000410">
    <property type="protein sequence ID" value="OGG44230.1"/>
    <property type="molecule type" value="Genomic_DNA"/>
</dbReference>
<dbReference type="Pfam" id="PF13385">
    <property type="entry name" value="Laminin_G_3"/>
    <property type="match status" value="1"/>
</dbReference>
<protein>
    <recommendedName>
        <fullName evidence="3">LamG-like jellyroll fold domain-containing protein</fullName>
    </recommendedName>
</protein>
<dbReference type="Proteomes" id="UP000178606">
    <property type="component" value="Unassembled WGS sequence"/>
</dbReference>
<dbReference type="AlphaFoldDB" id="A0A1F6C4Y5"/>
<accession>A0A1F6C4Y5</accession>
<dbReference type="InterPro" id="IPR013320">
    <property type="entry name" value="ConA-like_dom_sf"/>
</dbReference>
<evidence type="ECO:0000259" key="3">
    <source>
        <dbReference type="SMART" id="SM00560"/>
    </source>
</evidence>
<dbReference type="InterPro" id="IPR018765">
    <property type="entry name" value="DUF2341"/>
</dbReference>
<feature type="domain" description="LamG-like jellyroll fold" evidence="3">
    <location>
        <begin position="563"/>
        <end position="675"/>
    </location>
</feature>
<name>A0A1F6C4Y5_HANXR</name>
<proteinExistence type="predicted"/>
<evidence type="ECO:0000313" key="4">
    <source>
        <dbReference type="EMBL" id="OGG44230.1"/>
    </source>
</evidence>
<dbReference type="Gene3D" id="2.60.120.200">
    <property type="match status" value="1"/>
</dbReference>
<dbReference type="SMART" id="SM00560">
    <property type="entry name" value="LamGL"/>
    <property type="match status" value="1"/>
</dbReference>
<evidence type="ECO:0000313" key="5">
    <source>
        <dbReference type="Proteomes" id="UP000178606"/>
    </source>
</evidence>